<dbReference type="SMART" id="SM00181">
    <property type="entry name" value="EGF"/>
    <property type="match status" value="3"/>
</dbReference>
<feature type="domain" description="Laminin G" evidence="5">
    <location>
        <begin position="1046"/>
        <end position="1227"/>
    </location>
</feature>
<dbReference type="SMART" id="SM00282">
    <property type="entry name" value="LamG"/>
    <property type="match status" value="6"/>
</dbReference>
<dbReference type="EMBL" id="NJHN03000008">
    <property type="protein sequence ID" value="KAH9426641.1"/>
    <property type="molecule type" value="Genomic_DNA"/>
</dbReference>
<keyword evidence="2" id="KW-0245">EGF-like domain</keyword>
<feature type="domain" description="EGF-like" evidence="6">
    <location>
        <begin position="345"/>
        <end position="384"/>
    </location>
</feature>
<dbReference type="SUPFAM" id="SSF49899">
    <property type="entry name" value="Concanavalin A-like lectins/glucanases"/>
    <property type="match status" value="6"/>
</dbReference>
<name>A0ABQ8JWG7_DERPT</name>
<keyword evidence="4" id="KW-1133">Transmembrane helix</keyword>
<feature type="domain" description="Laminin G" evidence="5">
    <location>
        <begin position="1273"/>
        <end position="1456"/>
    </location>
</feature>
<dbReference type="InterPro" id="IPR050372">
    <property type="entry name" value="Neurexin-related_CASP"/>
</dbReference>
<dbReference type="PROSITE" id="PS50026">
    <property type="entry name" value="EGF_3"/>
    <property type="match status" value="3"/>
</dbReference>
<dbReference type="InterPro" id="IPR000742">
    <property type="entry name" value="EGF"/>
</dbReference>
<feature type="region of interest" description="Disordered" evidence="3">
    <location>
        <begin position="1535"/>
        <end position="1590"/>
    </location>
</feature>
<dbReference type="PANTHER" id="PTHR15036:SF89">
    <property type="entry name" value="NEUREXIN 1, ISOFORM F"/>
    <property type="match status" value="1"/>
</dbReference>
<evidence type="ECO:0000256" key="1">
    <source>
        <dbReference type="ARBA" id="ARBA00023157"/>
    </source>
</evidence>
<reference evidence="7 8" key="2">
    <citation type="journal article" date="2022" name="Mol. Biol. Evol.">
        <title>Comparative Genomics Reveals Insights into the Divergent Evolution of Astigmatic Mites and Household Pest Adaptations.</title>
        <authorList>
            <person name="Xiong Q."/>
            <person name="Wan A.T."/>
            <person name="Liu X."/>
            <person name="Fung C.S."/>
            <person name="Xiao X."/>
            <person name="Malainual N."/>
            <person name="Hou J."/>
            <person name="Wang L."/>
            <person name="Wang M."/>
            <person name="Yang K.Y."/>
            <person name="Cui Y."/>
            <person name="Leung E.L."/>
            <person name="Nong W."/>
            <person name="Shin S.K."/>
            <person name="Au S.W."/>
            <person name="Jeong K.Y."/>
            <person name="Chew F.T."/>
            <person name="Hui J.H."/>
            <person name="Leung T.F."/>
            <person name="Tungtrongchitr A."/>
            <person name="Zhong N."/>
            <person name="Liu Z."/>
            <person name="Tsui S.K."/>
        </authorList>
    </citation>
    <scope>NUCLEOTIDE SEQUENCE [LARGE SCALE GENOMIC DNA]</scope>
    <source>
        <strain evidence="7">Derp</strain>
    </source>
</reference>
<dbReference type="InterPro" id="IPR013320">
    <property type="entry name" value="ConA-like_dom_sf"/>
</dbReference>
<feature type="domain" description="Laminin G" evidence="5">
    <location>
        <begin position="859"/>
        <end position="1030"/>
    </location>
</feature>
<gene>
    <name evidence="7" type="primary">NRXN2</name>
    <name evidence="7" type="ORF">DERP_002740</name>
</gene>
<keyword evidence="8" id="KW-1185">Reference proteome</keyword>
<reference evidence="7 8" key="1">
    <citation type="journal article" date="2018" name="J. Allergy Clin. Immunol.">
        <title>High-quality assembly of Dermatophagoides pteronyssinus genome and transcriptome reveals a wide range of novel allergens.</title>
        <authorList>
            <person name="Liu X.Y."/>
            <person name="Yang K.Y."/>
            <person name="Wang M.Q."/>
            <person name="Kwok J.S."/>
            <person name="Zeng X."/>
            <person name="Yang Z."/>
            <person name="Xiao X.J."/>
            <person name="Lau C.P."/>
            <person name="Li Y."/>
            <person name="Huang Z.M."/>
            <person name="Ba J.G."/>
            <person name="Yim A.K."/>
            <person name="Ouyang C.Y."/>
            <person name="Ngai S.M."/>
            <person name="Chan T.F."/>
            <person name="Leung E.L."/>
            <person name="Liu L."/>
            <person name="Liu Z.G."/>
            <person name="Tsui S.K."/>
        </authorList>
    </citation>
    <scope>NUCLEOTIDE SEQUENCE [LARGE SCALE GENOMIC DNA]</scope>
    <source>
        <strain evidence="7">Derp</strain>
    </source>
</reference>
<feature type="compositionally biased region" description="Polar residues" evidence="3">
    <location>
        <begin position="1538"/>
        <end position="1548"/>
    </location>
</feature>
<dbReference type="CDD" id="cd00054">
    <property type="entry name" value="EGF_CA"/>
    <property type="match status" value="2"/>
</dbReference>
<keyword evidence="1" id="KW-1015">Disulfide bond</keyword>
<dbReference type="Gene3D" id="2.60.120.200">
    <property type="match status" value="6"/>
</dbReference>
<evidence type="ECO:0000259" key="6">
    <source>
        <dbReference type="PROSITE" id="PS50026"/>
    </source>
</evidence>
<dbReference type="Pfam" id="PF02210">
    <property type="entry name" value="Laminin_G_2"/>
    <property type="match status" value="6"/>
</dbReference>
<organism evidence="7 8">
    <name type="scientific">Dermatophagoides pteronyssinus</name>
    <name type="common">European house dust mite</name>
    <dbReference type="NCBI Taxonomy" id="6956"/>
    <lineage>
        <taxon>Eukaryota</taxon>
        <taxon>Metazoa</taxon>
        <taxon>Ecdysozoa</taxon>
        <taxon>Arthropoda</taxon>
        <taxon>Chelicerata</taxon>
        <taxon>Arachnida</taxon>
        <taxon>Acari</taxon>
        <taxon>Acariformes</taxon>
        <taxon>Sarcoptiformes</taxon>
        <taxon>Astigmata</taxon>
        <taxon>Psoroptidia</taxon>
        <taxon>Analgoidea</taxon>
        <taxon>Pyroglyphidae</taxon>
        <taxon>Dermatophagoidinae</taxon>
        <taxon>Dermatophagoides</taxon>
    </lineage>
</organism>
<feature type="domain" description="EGF-like" evidence="6">
    <location>
        <begin position="1230"/>
        <end position="1267"/>
    </location>
</feature>
<evidence type="ECO:0000313" key="8">
    <source>
        <dbReference type="Proteomes" id="UP000887458"/>
    </source>
</evidence>
<feature type="compositionally biased region" description="Basic and acidic residues" evidence="3">
    <location>
        <begin position="1549"/>
        <end position="1561"/>
    </location>
</feature>
<feature type="transmembrane region" description="Helical" evidence="4">
    <location>
        <begin position="1742"/>
        <end position="1765"/>
    </location>
</feature>
<dbReference type="InterPro" id="IPR001791">
    <property type="entry name" value="Laminin_G"/>
</dbReference>
<feature type="region of interest" description="Disordered" evidence="3">
    <location>
        <begin position="1841"/>
        <end position="1863"/>
    </location>
</feature>
<proteinExistence type="predicted"/>
<evidence type="ECO:0000313" key="7">
    <source>
        <dbReference type="EMBL" id="KAH9426641.1"/>
    </source>
</evidence>
<dbReference type="Gene3D" id="2.10.25.10">
    <property type="entry name" value="Laminin"/>
    <property type="match status" value="3"/>
</dbReference>
<evidence type="ECO:0000256" key="3">
    <source>
        <dbReference type="SAM" id="MobiDB-lite"/>
    </source>
</evidence>
<feature type="domain" description="Laminin G" evidence="5">
    <location>
        <begin position="391"/>
        <end position="618"/>
    </location>
</feature>
<dbReference type="PANTHER" id="PTHR15036">
    <property type="entry name" value="PIKACHURIN-LIKE PROTEIN"/>
    <property type="match status" value="1"/>
</dbReference>
<feature type="domain" description="EGF-like" evidence="6">
    <location>
        <begin position="817"/>
        <end position="854"/>
    </location>
</feature>
<comment type="caution">
    <text evidence="2">Lacks conserved residue(s) required for the propagation of feature annotation.</text>
</comment>
<keyword evidence="4" id="KW-0472">Membrane</keyword>
<accession>A0ABQ8JWG7</accession>
<keyword evidence="4" id="KW-0812">Transmembrane</keyword>
<dbReference type="Proteomes" id="UP000887458">
    <property type="component" value="Unassembled WGS sequence"/>
</dbReference>
<sequence length="1874" mass="211591">MVDISIRSREEEEEAILFDLFWLFVNISYCLCSSFCHCTVDQQQIPSPPLPSLSSNLNNETTTSPIWYLDGTSSSYLQFQSWKHFFYRKNINDNDEQKEELSNLDQASISFEFRYQLDQSTLSRPLGGLLLYTDDEQGIGGRFLEIKLLSDTQLRLRIDDNSMIRTKNLIELKQQQINFTDGQWHRLELIHHYQLPIVNENNHNNNFINENVMINYDEHFETITLKIDSETYRKNLELSTNRIGYGGLQTKHQSKSANDDECHHKHKAVFIGGIPEEYRQQNLAHLALPTVAYELHFRGAIRNVQYSYRNKINHLDDNQQSKIIVQQQLPVASYGLFGEYFNSKHDLECDPIQDRCKHGGYCYTTNNGVYCDCSITDFDGTYCQNEKRLAEATFHGNLGEYLGYNYMDLPNAWSLISIRESFELSFRTKIANGLLLLTSDEYEDYLAITIRDAGLTLTMKLGSNVHEKTIKPSKVRFDDNQWHTVLVWRRIREISPSTYFCHFSISVDGIYTQYGSTASPISYLISKVFYVGGIAHNSAVETSNPITTSSNFVGCLRKTILTADNVRLDLLEILQNDNYNYDTKQQQQQESTILQKDWQSDSLIRLYGGNHSLSSMICEDVDISDPITFTTSESYLKLNGWNSPKEGTLSLKIRTNEPNGVLIYSDGKPDKNSTRDYFALELLDGHLYLLMNLGSAPVKVKATNKRIDDSHWHMITVRRSERNGQVVVDETISDFVSPGQSNRLDLSDSIYLGGIPLFSGQRSTTTTYTPPELWSSSIGYGYIGCVKDLYLNDHIIDIATLTKRQDSGSIRPSCHSLSSQCSNSPCQNDGHCIEGWNRYYCDCTETSYTGSVCTKNAAIVSFNGEQYITILLPEELQTQAESLSLRFKTNKPNGLLLTTSHSYLDDHFMILSLESGSIRLDFNYGDQQMMERIIMIDQKLNDNQWHTIHLERRGPNIEISIDQKTKQVIELTGQHFTLQISAIHIGARLNIHKSRQKKHFTGFIGQMQNFVFNGQQYFEKIRDGQLPNGSIRITAKLGKKDRILHNAVTFKSKYTFVGLPQLKAYSRLNVYFQFKTREPNGLLLFNGGGQKHDFIAVEMVNGNIHYIFDLGDGPRRLQSNNRQSLNDNHWHTVTLGRPSLYQHTMLIDDSLITISTSNSERNLHLDLDGLLYIGGVRDTMWQSLPKIIKSRIGFEGCLASLDLNGETFNLVGQSDVLIPSTLVESGCSTPITRCSSTACANRGICVQLWNSYTCDCDLTTFSGPTCADGNESTAYQFGPNPGLISFTFDENNRPDTRNDLLALGFLTTLKDGALVRVDSATTADYFQLELIDGNILAVYNLGTEDIDIGDLGIKVNDGKYHIVRFTRSGQNSTLQIDNHNIITRSPTGKQLNIFNRHAFIQIGGHKNILRNSIEKPFIGIIAGLVFNGHRLLDMAAEDDPRIKTEGDLELMISIGNQQTSMTSMAMTPPSTSNNDHLNNQMLAEPKSPYANDDLIYSSAGSGCFDVNEDEECAHIANEGSGDELITPVYVSVNRFRPTPSSSFTNRNRGNNDKDVWRRPCQNEDDDDCMEGSGDKPSSSSSFNNNNNNRQYNYSNFDYYSSTSRPQWMTTWIPPTIVPINRPPYSPNQPPPWNSYNTPSSTNYDPYGNQHQQQHYPIQRPKTTAPSWTKPVYSVNGPQRPIIQPPLIESQDPPEIYDVPLNIPLDIINNDTTIGQQPTSPDDPNQQQIPTEILTRANSERTVIIISAIAILLILVVVIGPIVLFLKVRYSANQSAYKIETFGPKMSATMPLHGSLSYQPSYNPVVRATSVSGITGHTMSMMGMMQQPMAPGVGMNTMSGRVSLSRPGTRPGTPTQDYNTGGGCMKKKDPHEWYV</sequence>
<dbReference type="Pfam" id="PF00008">
    <property type="entry name" value="EGF"/>
    <property type="match status" value="1"/>
</dbReference>
<evidence type="ECO:0000256" key="2">
    <source>
        <dbReference type="PROSITE-ProRule" id="PRU00076"/>
    </source>
</evidence>
<feature type="domain" description="Laminin G" evidence="5">
    <location>
        <begin position="625"/>
        <end position="814"/>
    </location>
</feature>
<dbReference type="CDD" id="cd00110">
    <property type="entry name" value="LamG"/>
    <property type="match status" value="6"/>
</dbReference>
<comment type="caution">
    <text evidence="7">The sequence shown here is derived from an EMBL/GenBank/DDBJ whole genome shotgun (WGS) entry which is preliminary data.</text>
</comment>
<feature type="compositionally biased region" description="Low complexity" evidence="3">
    <location>
        <begin position="1577"/>
        <end position="1590"/>
    </location>
</feature>
<dbReference type="PROSITE" id="PS50025">
    <property type="entry name" value="LAM_G_DOMAIN"/>
    <property type="match status" value="6"/>
</dbReference>
<evidence type="ECO:0000256" key="4">
    <source>
        <dbReference type="SAM" id="Phobius"/>
    </source>
</evidence>
<feature type="domain" description="Laminin G" evidence="5">
    <location>
        <begin position="66"/>
        <end position="349"/>
    </location>
</feature>
<evidence type="ECO:0000259" key="5">
    <source>
        <dbReference type="PROSITE" id="PS50025"/>
    </source>
</evidence>
<protein>
    <submittedName>
        <fullName evidence="7">Neurexin-2</fullName>
    </submittedName>
</protein>